<dbReference type="AlphaFoldDB" id="A0A919BCR0"/>
<comment type="caution">
    <text evidence="1">The sequence shown here is derived from an EMBL/GenBank/DDBJ whole genome shotgun (WGS) entry which is preliminary data.</text>
</comment>
<dbReference type="PROSITE" id="PS51257">
    <property type="entry name" value="PROKAR_LIPOPROTEIN"/>
    <property type="match status" value="1"/>
</dbReference>
<keyword evidence="2" id="KW-1185">Reference proteome</keyword>
<sequence>MNKLISLVLIMISVAGCKTTSKELLKPAVLAKSNSETVSVIKAAIKEHFGVPIKTLAPDVFTASSWLTLERSNNAVLGVVTEMPLKLRLMTDNQQNCYLSLQNEETTVQLSKVSCKPENVNS</sequence>
<dbReference type="Proteomes" id="UP000623842">
    <property type="component" value="Unassembled WGS sequence"/>
</dbReference>
<dbReference type="EMBL" id="BNCK01000001">
    <property type="protein sequence ID" value="GHF79880.1"/>
    <property type="molecule type" value="Genomic_DNA"/>
</dbReference>
<reference evidence="1" key="1">
    <citation type="journal article" date="2014" name="Int. J. Syst. Evol. Microbiol.">
        <title>Complete genome sequence of Corynebacterium casei LMG S-19264T (=DSM 44701T), isolated from a smear-ripened cheese.</title>
        <authorList>
            <consortium name="US DOE Joint Genome Institute (JGI-PGF)"/>
            <person name="Walter F."/>
            <person name="Albersmeier A."/>
            <person name="Kalinowski J."/>
            <person name="Ruckert C."/>
        </authorList>
    </citation>
    <scope>NUCLEOTIDE SEQUENCE</scope>
    <source>
        <strain evidence="1">KCTC 42731</strain>
    </source>
</reference>
<evidence type="ECO:0000313" key="2">
    <source>
        <dbReference type="Proteomes" id="UP000623842"/>
    </source>
</evidence>
<gene>
    <name evidence="1" type="ORF">GCM10017161_03860</name>
</gene>
<evidence type="ECO:0000313" key="1">
    <source>
        <dbReference type="EMBL" id="GHF79880.1"/>
    </source>
</evidence>
<protein>
    <submittedName>
        <fullName evidence="1">Uncharacterized protein</fullName>
    </submittedName>
</protein>
<name>A0A919BCR0_9GAMM</name>
<proteinExistence type="predicted"/>
<accession>A0A919BCR0</accession>
<organism evidence="1 2">
    <name type="scientific">Thalassotalea marina</name>
    <dbReference type="NCBI Taxonomy" id="1673741"/>
    <lineage>
        <taxon>Bacteria</taxon>
        <taxon>Pseudomonadati</taxon>
        <taxon>Pseudomonadota</taxon>
        <taxon>Gammaproteobacteria</taxon>
        <taxon>Alteromonadales</taxon>
        <taxon>Colwelliaceae</taxon>
        <taxon>Thalassotalea</taxon>
    </lineage>
</organism>
<reference evidence="1" key="2">
    <citation type="submission" date="2020-09" db="EMBL/GenBank/DDBJ databases">
        <authorList>
            <person name="Sun Q."/>
            <person name="Kim S."/>
        </authorList>
    </citation>
    <scope>NUCLEOTIDE SEQUENCE</scope>
    <source>
        <strain evidence="1">KCTC 42731</strain>
    </source>
</reference>
<dbReference type="RefSeq" id="WP_189767023.1">
    <property type="nucleotide sequence ID" value="NZ_BNCK01000001.1"/>
</dbReference>